<accession>A0A7J7N7T0</accession>
<evidence type="ECO:0000256" key="8">
    <source>
        <dbReference type="ARBA" id="ARBA00023170"/>
    </source>
</evidence>
<evidence type="ECO:0000256" key="5">
    <source>
        <dbReference type="ARBA" id="ARBA00022737"/>
    </source>
</evidence>
<dbReference type="InterPro" id="IPR046959">
    <property type="entry name" value="PRK1-6/SRF4-like"/>
</dbReference>
<dbReference type="Proteomes" id="UP000541444">
    <property type="component" value="Unassembled WGS sequence"/>
</dbReference>
<evidence type="ECO:0000313" key="12">
    <source>
        <dbReference type="EMBL" id="KAF6163187.1"/>
    </source>
</evidence>
<evidence type="ECO:0000259" key="11">
    <source>
        <dbReference type="PROSITE" id="PS50011"/>
    </source>
</evidence>
<keyword evidence="2" id="KW-0433">Leucine-rich repeat</keyword>
<dbReference type="Gene3D" id="3.80.10.10">
    <property type="entry name" value="Ribonuclease Inhibitor"/>
    <property type="match status" value="1"/>
</dbReference>
<keyword evidence="5" id="KW-0677">Repeat</keyword>
<dbReference type="InterPro" id="IPR001611">
    <property type="entry name" value="Leu-rich_rpt"/>
</dbReference>
<dbReference type="SUPFAM" id="SSF52058">
    <property type="entry name" value="L domain-like"/>
    <property type="match status" value="1"/>
</dbReference>
<evidence type="ECO:0000256" key="2">
    <source>
        <dbReference type="ARBA" id="ARBA00022614"/>
    </source>
</evidence>
<dbReference type="AlphaFoldDB" id="A0A7J7N7T0"/>
<keyword evidence="4" id="KW-0732">Signal</keyword>
<feature type="region of interest" description="Disordered" evidence="9">
    <location>
        <begin position="217"/>
        <end position="244"/>
    </location>
</feature>
<evidence type="ECO:0000256" key="6">
    <source>
        <dbReference type="ARBA" id="ARBA00022989"/>
    </source>
</evidence>
<evidence type="ECO:0000256" key="3">
    <source>
        <dbReference type="ARBA" id="ARBA00022692"/>
    </source>
</evidence>
<dbReference type="Pfam" id="PF07714">
    <property type="entry name" value="PK_Tyr_Ser-Thr"/>
    <property type="match status" value="1"/>
</dbReference>
<name>A0A7J7N7T0_9MAGN</name>
<feature type="domain" description="Protein kinase" evidence="11">
    <location>
        <begin position="395"/>
        <end position="667"/>
    </location>
</feature>
<dbReference type="InterPro" id="IPR013210">
    <property type="entry name" value="LRR_N_plant-typ"/>
</dbReference>
<proteinExistence type="predicted"/>
<dbReference type="InterPro" id="IPR032675">
    <property type="entry name" value="LRR_dom_sf"/>
</dbReference>
<reference evidence="12 13" key="1">
    <citation type="journal article" date="2020" name="IScience">
        <title>Genome Sequencing of the Endangered Kingdonia uniflora (Circaeasteraceae, Ranunculales) Reveals Potential Mechanisms of Evolutionary Specialization.</title>
        <authorList>
            <person name="Sun Y."/>
            <person name="Deng T."/>
            <person name="Zhang A."/>
            <person name="Moore M.J."/>
            <person name="Landis J.B."/>
            <person name="Lin N."/>
            <person name="Zhang H."/>
            <person name="Zhang X."/>
            <person name="Huang J."/>
            <person name="Zhang X."/>
            <person name="Sun H."/>
            <person name="Wang H."/>
        </authorList>
    </citation>
    <scope>NUCLEOTIDE SEQUENCE [LARGE SCALE GENOMIC DNA]</scope>
    <source>
        <strain evidence="12">TB1705</strain>
        <tissue evidence="12">Leaf</tissue>
    </source>
</reference>
<comment type="subcellular location">
    <subcellularLocation>
        <location evidence="1">Membrane</location>
    </subcellularLocation>
</comment>
<sequence>MVYLNYWEILIGFVIISTTVVPFSCGYTDTRDVFAINDLFSALGKPPLLNWVPNGGDPCLEAWQGVECVNSNITGLILNGASISGVLASNLNFFTSMISFDLSNNQIGGSIPPNLPSTMNNLDLSNNSLTGNLPPSTKSLSALTFLHLENNQLSGTLDVLQDLPLSDLNIENNIFSGPIPEKLLTIPNFRKDGNPFNTTVILSPALAPSPLLLSPPAPHWVPEPAGRPGNSPANKPSVDKGASPAGTRKFWTAKRVVWIAGVLVCTIFLLGLLIFMLGCYKKGREADRIAERQEKDVFQRTKEVPKIISKEADTISKDENRINIRTGAILKPKEKQEKDLTFTAPPLLPSFENVIVNPTVPTKITAGKSSANPPNPPTSMRYFTVASLQQCTNSFAQVNRMGGCMLGSVYRGELSDGKLLAIYKLDTRQKDEEFLELVSNISKLRHINVVKLEGYCMEHGQQILVYEYCSNRTLHAALHFDDEHNKNLSWNSRIYISLGAARSLEYLHEVCQPSIVHGRFMSSKILLDEKLEVYVSDCGFAPLISSGSLSGELLSTCGYGSPEFEMGTYTCQSDVYSFGVVMLELLTGRKSFDRSRPRGEQFLVRWAIPQLHDIDLLARMVDPSLNGAYPAKSLSRFADIISLCVQVKEIDCRKITACLQKRCHIVRAGVPSSNVRNCPEPLTHDAKGTLKRVQIEKDAKGTLKRVQIEKGH</sequence>
<dbReference type="EMBL" id="JACGCM010000999">
    <property type="protein sequence ID" value="KAF6163187.1"/>
    <property type="molecule type" value="Genomic_DNA"/>
</dbReference>
<dbReference type="PANTHER" id="PTHR48007">
    <property type="entry name" value="LEUCINE-RICH REPEAT RECEPTOR-LIKE PROTEIN KINASE PXC1"/>
    <property type="match status" value="1"/>
</dbReference>
<dbReference type="InterPro" id="IPR011009">
    <property type="entry name" value="Kinase-like_dom_sf"/>
</dbReference>
<keyword evidence="6 10" id="KW-1133">Transmembrane helix</keyword>
<dbReference type="Pfam" id="PF00560">
    <property type="entry name" value="LRR_1"/>
    <property type="match status" value="2"/>
</dbReference>
<gene>
    <name evidence="12" type="ORF">GIB67_025051</name>
</gene>
<dbReference type="Pfam" id="PF08263">
    <property type="entry name" value="LRRNT_2"/>
    <property type="match status" value="1"/>
</dbReference>
<dbReference type="SUPFAM" id="SSF56112">
    <property type="entry name" value="Protein kinase-like (PK-like)"/>
    <property type="match status" value="1"/>
</dbReference>
<feature type="transmembrane region" description="Helical" evidence="10">
    <location>
        <begin position="256"/>
        <end position="278"/>
    </location>
</feature>
<evidence type="ECO:0000256" key="9">
    <source>
        <dbReference type="SAM" id="MobiDB-lite"/>
    </source>
</evidence>
<dbReference type="FunFam" id="3.80.10.10:FF:000062">
    <property type="entry name" value="protein STRUBBELIG-RECEPTOR FAMILY 3"/>
    <property type="match status" value="1"/>
</dbReference>
<dbReference type="PROSITE" id="PS50011">
    <property type="entry name" value="PROTEIN_KINASE_DOM"/>
    <property type="match status" value="1"/>
</dbReference>
<evidence type="ECO:0000256" key="7">
    <source>
        <dbReference type="ARBA" id="ARBA00023136"/>
    </source>
</evidence>
<dbReference type="Gene3D" id="3.30.200.20">
    <property type="entry name" value="Phosphorylase Kinase, domain 1"/>
    <property type="match status" value="1"/>
</dbReference>
<dbReference type="InterPro" id="IPR000719">
    <property type="entry name" value="Prot_kinase_dom"/>
</dbReference>
<dbReference type="FunFam" id="1.10.510.10:FF:000095">
    <property type="entry name" value="protein STRUBBELIG-RECEPTOR FAMILY 8"/>
    <property type="match status" value="1"/>
</dbReference>
<evidence type="ECO:0000256" key="10">
    <source>
        <dbReference type="SAM" id="Phobius"/>
    </source>
</evidence>
<dbReference type="GO" id="GO:0016020">
    <property type="term" value="C:membrane"/>
    <property type="evidence" value="ECO:0007669"/>
    <property type="project" value="UniProtKB-SubCell"/>
</dbReference>
<dbReference type="GO" id="GO:0005524">
    <property type="term" value="F:ATP binding"/>
    <property type="evidence" value="ECO:0007669"/>
    <property type="project" value="InterPro"/>
</dbReference>
<dbReference type="FunFam" id="3.30.200.20:FF:000125">
    <property type="entry name" value="Protein STRUBBELIG-RECEPTOR FAMILY 8"/>
    <property type="match status" value="1"/>
</dbReference>
<dbReference type="GO" id="GO:0004672">
    <property type="term" value="F:protein kinase activity"/>
    <property type="evidence" value="ECO:0007669"/>
    <property type="project" value="InterPro"/>
</dbReference>
<dbReference type="PANTHER" id="PTHR48007:SF22">
    <property type="entry name" value="PROTEIN STRUBBELIG-RECEPTOR FAMILY 3-LIKE ISOFORM X1"/>
    <property type="match status" value="1"/>
</dbReference>
<dbReference type="OrthoDB" id="676979at2759"/>
<keyword evidence="3 10" id="KW-0812">Transmembrane</keyword>
<protein>
    <recommendedName>
        <fullName evidence="11">Protein kinase domain-containing protein</fullName>
    </recommendedName>
</protein>
<evidence type="ECO:0000256" key="4">
    <source>
        <dbReference type="ARBA" id="ARBA00022729"/>
    </source>
</evidence>
<keyword evidence="13" id="KW-1185">Reference proteome</keyword>
<comment type="caution">
    <text evidence="12">The sequence shown here is derived from an EMBL/GenBank/DDBJ whole genome shotgun (WGS) entry which is preliminary data.</text>
</comment>
<evidence type="ECO:0000313" key="13">
    <source>
        <dbReference type="Proteomes" id="UP000541444"/>
    </source>
</evidence>
<organism evidence="12 13">
    <name type="scientific">Kingdonia uniflora</name>
    <dbReference type="NCBI Taxonomy" id="39325"/>
    <lineage>
        <taxon>Eukaryota</taxon>
        <taxon>Viridiplantae</taxon>
        <taxon>Streptophyta</taxon>
        <taxon>Embryophyta</taxon>
        <taxon>Tracheophyta</taxon>
        <taxon>Spermatophyta</taxon>
        <taxon>Magnoliopsida</taxon>
        <taxon>Ranunculales</taxon>
        <taxon>Circaeasteraceae</taxon>
        <taxon>Kingdonia</taxon>
    </lineage>
</organism>
<keyword evidence="8" id="KW-0675">Receptor</keyword>
<dbReference type="Gene3D" id="1.10.510.10">
    <property type="entry name" value="Transferase(Phosphotransferase) domain 1"/>
    <property type="match status" value="1"/>
</dbReference>
<keyword evidence="7 10" id="KW-0472">Membrane</keyword>
<evidence type="ECO:0000256" key="1">
    <source>
        <dbReference type="ARBA" id="ARBA00004370"/>
    </source>
</evidence>
<feature type="transmembrane region" description="Helical" evidence="10">
    <location>
        <begin position="6"/>
        <end position="27"/>
    </location>
</feature>
<dbReference type="InterPro" id="IPR001245">
    <property type="entry name" value="Ser-Thr/Tyr_kinase_cat_dom"/>
</dbReference>